<protein>
    <recommendedName>
        <fullName evidence="3">Reverse transcriptase domain-containing protein</fullName>
    </recommendedName>
</protein>
<dbReference type="EMBL" id="KV894734">
    <property type="protein sequence ID" value="OON17906.1"/>
    <property type="molecule type" value="Genomic_DNA"/>
</dbReference>
<organism evidence="1 2">
    <name type="scientific">Opisthorchis viverrini</name>
    <name type="common">Southeast Asian liver fluke</name>
    <dbReference type="NCBI Taxonomy" id="6198"/>
    <lineage>
        <taxon>Eukaryota</taxon>
        <taxon>Metazoa</taxon>
        <taxon>Spiralia</taxon>
        <taxon>Lophotrochozoa</taxon>
        <taxon>Platyhelminthes</taxon>
        <taxon>Trematoda</taxon>
        <taxon>Digenea</taxon>
        <taxon>Opisthorchiida</taxon>
        <taxon>Opisthorchiata</taxon>
        <taxon>Opisthorchiidae</taxon>
        <taxon>Opisthorchis</taxon>
    </lineage>
</organism>
<name>A0A1S8WTU6_OPIVI</name>
<accession>A0A1S8WTU6</accession>
<evidence type="ECO:0008006" key="3">
    <source>
        <dbReference type="Google" id="ProtNLM"/>
    </source>
</evidence>
<gene>
    <name evidence="1" type="ORF">X801_06251</name>
</gene>
<evidence type="ECO:0000313" key="1">
    <source>
        <dbReference type="EMBL" id="OON17906.1"/>
    </source>
</evidence>
<reference evidence="1 2" key="1">
    <citation type="submission" date="2015-03" db="EMBL/GenBank/DDBJ databases">
        <title>Draft genome of the nematode, Opisthorchis viverrini.</title>
        <authorList>
            <person name="Mitreva M."/>
        </authorList>
    </citation>
    <scope>NUCLEOTIDE SEQUENCE [LARGE SCALE GENOMIC DNA]</scope>
    <source>
        <strain evidence="1">Khon Kaen</strain>
    </source>
</reference>
<keyword evidence="2" id="KW-1185">Reference proteome</keyword>
<dbReference type="PANTHER" id="PTHR37984">
    <property type="entry name" value="PROTEIN CBG26694"/>
    <property type="match status" value="1"/>
</dbReference>
<dbReference type="Gene3D" id="3.30.70.270">
    <property type="match status" value="2"/>
</dbReference>
<evidence type="ECO:0000313" key="2">
    <source>
        <dbReference type="Proteomes" id="UP000243686"/>
    </source>
</evidence>
<dbReference type="SUPFAM" id="SSF56672">
    <property type="entry name" value="DNA/RNA polymerases"/>
    <property type="match status" value="1"/>
</dbReference>
<dbReference type="Proteomes" id="UP000243686">
    <property type="component" value="Unassembled WGS sequence"/>
</dbReference>
<dbReference type="InterPro" id="IPR043502">
    <property type="entry name" value="DNA/RNA_pol_sf"/>
</dbReference>
<dbReference type="InterPro" id="IPR050951">
    <property type="entry name" value="Retrovirus_Pol_polyprotein"/>
</dbReference>
<dbReference type="AlphaFoldDB" id="A0A1S8WTU6"/>
<sequence length="218" mass="25180">MEEHLRSFKLVLDRLKERRLRIKKEKCDFPVNHVDYLSFRISANDSAPLAEKIRLILKASQLRNKREIRSFLGMVDHYARFISQSATLFHPLNYLLCQGHYLFGPQTSTWNSRREYTNTLSEVTWSATSGLRTCMQSLSFAVRSWTSESHGRCPTIKRCTITCAKTNRAETRKDPELSQVLCFTSQGWPENVQSALNGFYERSSELCVEDGCLLGDQE</sequence>
<proteinExistence type="predicted"/>
<dbReference type="InterPro" id="IPR043128">
    <property type="entry name" value="Rev_trsase/Diguanyl_cyclase"/>
</dbReference>
<dbReference type="PANTHER" id="PTHR37984:SF13">
    <property type="entry name" value="RIBONUCLEASE H"/>
    <property type="match status" value="1"/>
</dbReference>